<gene>
    <name evidence="1" type="ORF">SLEP1_g50594</name>
</gene>
<dbReference type="AlphaFoldDB" id="A0AAV5M0J3"/>
<name>A0AAV5M0J3_9ROSI</name>
<reference evidence="1 2" key="1">
    <citation type="journal article" date="2021" name="Commun. Biol.">
        <title>The genome of Shorea leprosula (Dipterocarpaceae) highlights the ecological relevance of drought in aseasonal tropical rainforests.</title>
        <authorList>
            <person name="Ng K.K.S."/>
            <person name="Kobayashi M.J."/>
            <person name="Fawcett J.A."/>
            <person name="Hatakeyama M."/>
            <person name="Paape T."/>
            <person name="Ng C.H."/>
            <person name="Ang C.C."/>
            <person name="Tnah L.H."/>
            <person name="Lee C.T."/>
            <person name="Nishiyama T."/>
            <person name="Sese J."/>
            <person name="O'Brien M.J."/>
            <person name="Copetti D."/>
            <person name="Mohd Noor M.I."/>
            <person name="Ong R.C."/>
            <person name="Putra M."/>
            <person name="Sireger I.Z."/>
            <person name="Indrioko S."/>
            <person name="Kosugi Y."/>
            <person name="Izuno A."/>
            <person name="Isagi Y."/>
            <person name="Lee S.L."/>
            <person name="Shimizu K.K."/>
        </authorList>
    </citation>
    <scope>NUCLEOTIDE SEQUENCE [LARGE SCALE GENOMIC DNA]</scope>
    <source>
        <strain evidence="1">214</strain>
    </source>
</reference>
<sequence>MEPNIGVGFLWKAHVSLGIQAIKMMGSFIRGAILFSWQKGNLSQF</sequence>
<organism evidence="1 2">
    <name type="scientific">Rubroshorea leprosula</name>
    <dbReference type="NCBI Taxonomy" id="152421"/>
    <lineage>
        <taxon>Eukaryota</taxon>
        <taxon>Viridiplantae</taxon>
        <taxon>Streptophyta</taxon>
        <taxon>Embryophyta</taxon>
        <taxon>Tracheophyta</taxon>
        <taxon>Spermatophyta</taxon>
        <taxon>Magnoliopsida</taxon>
        <taxon>eudicotyledons</taxon>
        <taxon>Gunneridae</taxon>
        <taxon>Pentapetalae</taxon>
        <taxon>rosids</taxon>
        <taxon>malvids</taxon>
        <taxon>Malvales</taxon>
        <taxon>Dipterocarpaceae</taxon>
        <taxon>Rubroshorea</taxon>
    </lineage>
</organism>
<protein>
    <submittedName>
        <fullName evidence="1">Uncharacterized protein</fullName>
    </submittedName>
</protein>
<dbReference type="Proteomes" id="UP001054252">
    <property type="component" value="Unassembled WGS sequence"/>
</dbReference>
<accession>A0AAV5M0J3</accession>
<dbReference type="EMBL" id="BPVZ01000167">
    <property type="protein sequence ID" value="GKV43281.1"/>
    <property type="molecule type" value="Genomic_DNA"/>
</dbReference>
<evidence type="ECO:0000313" key="1">
    <source>
        <dbReference type="EMBL" id="GKV43281.1"/>
    </source>
</evidence>
<proteinExistence type="predicted"/>
<keyword evidence="2" id="KW-1185">Reference proteome</keyword>
<evidence type="ECO:0000313" key="2">
    <source>
        <dbReference type="Proteomes" id="UP001054252"/>
    </source>
</evidence>
<comment type="caution">
    <text evidence="1">The sequence shown here is derived from an EMBL/GenBank/DDBJ whole genome shotgun (WGS) entry which is preliminary data.</text>
</comment>